<dbReference type="EMBL" id="WIGM01000192">
    <property type="protein sequence ID" value="KAF6834638.1"/>
    <property type="molecule type" value="Genomic_DNA"/>
</dbReference>
<name>A0A8H6KPE6_9PEZI</name>
<proteinExistence type="predicted"/>
<reference evidence="2" key="1">
    <citation type="journal article" date="2020" name="Phytopathology">
        <title>Genome Sequence Resources of Colletotrichum truncatum, C. plurivorum, C. musicola, and C. sojae: Four Species Pathogenic to Soybean (Glycine max).</title>
        <authorList>
            <person name="Rogerio F."/>
            <person name="Boufleur T.R."/>
            <person name="Ciampi-Guillardi M."/>
            <person name="Sukno S.A."/>
            <person name="Thon M.R."/>
            <person name="Massola Junior N.S."/>
            <person name="Baroncelli R."/>
        </authorList>
    </citation>
    <scope>NUCLEOTIDE SEQUENCE</scope>
    <source>
        <strain evidence="2">LFN0074</strain>
    </source>
</reference>
<comment type="caution">
    <text evidence="2">The sequence shown here is derived from an EMBL/GenBank/DDBJ whole genome shotgun (WGS) entry which is preliminary data.</text>
</comment>
<evidence type="ECO:0000313" key="3">
    <source>
        <dbReference type="Proteomes" id="UP000639643"/>
    </source>
</evidence>
<protein>
    <submittedName>
        <fullName evidence="2">Uncharacterized protein</fullName>
    </submittedName>
</protein>
<accession>A0A8H6KPE6</accession>
<dbReference type="AlphaFoldDB" id="A0A8H6KPE6"/>
<evidence type="ECO:0000256" key="1">
    <source>
        <dbReference type="SAM" id="MobiDB-lite"/>
    </source>
</evidence>
<evidence type="ECO:0000313" key="2">
    <source>
        <dbReference type="EMBL" id="KAF6834638.1"/>
    </source>
</evidence>
<feature type="region of interest" description="Disordered" evidence="1">
    <location>
        <begin position="22"/>
        <end position="45"/>
    </location>
</feature>
<keyword evidence="3" id="KW-1185">Reference proteome</keyword>
<gene>
    <name evidence="2" type="ORF">CMUS01_06072</name>
</gene>
<sequence>MAEPREWPLSLTSYLPAAPLTLNTPSISSARHHPSSPHAPEFSAAAEGTAWPGALTSPRLSRKGRATSSPVRRAGLACFDSKPKGAGGMTEHGASLAVQSVDGSTLQAAAALRLDLANDELPTPPGPIAQRSSCSPNAGTAYVADLMPPHFFRRRRHPPAESDAQPPRHSRDLSLAAILSLVSRTFASPRLIREEIETLFRETRSPLRGCIATPRHGQETAPAYS</sequence>
<dbReference type="Proteomes" id="UP000639643">
    <property type="component" value="Unassembled WGS sequence"/>
</dbReference>
<organism evidence="2 3">
    <name type="scientific">Colletotrichum musicola</name>
    <dbReference type="NCBI Taxonomy" id="2175873"/>
    <lineage>
        <taxon>Eukaryota</taxon>
        <taxon>Fungi</taxon>
        <taxon>Dikarya</taxon>
        <taxon>Ascomycota</taxon>
        <taxon>Pezizomycotina</taxon>
        <taxon>Sordariomycetes</taxon>
        <taxon>Hypocreomycetidae</taxon>
        <taxon>Glomerellales</taxon>
        <taxon>Glomerellaceae</taxon>
        <taxon>Colletotrichum</taxon>
        <taxon>Colletotrichum orchidearum species complex</taxon>
    </lineage>
</organism>